<protein>
    <submittedName>
        <fullName evidence="1">Uncharacterized protein</fullName>
    </submittedName>
</protein>
<organism evidence="1 2">
    <name type="scientific">Boeremia exigua</name>
    <dbReference type="NCBI Taxonomy" id="749465"/>
    <lineage>
        <taxon>Eukaryota</taxon>
        <taxon>Fungi</taxon>
        <taxon>Dikarya</taxon>
        <taxon>Ascomycota</taxon>
        <taxon>Pezizomycotina</taxon>
        <taxon>Dothideomycetes</taxon>
        <taxon>Pleosporomycetidae</taxon>
        <taxon>Pleosporales</taxon>
        <taxon>Pleosporineae</taxon>
        <taxon>Didymellaceae</taxon>
        <taxon>Boeremia</taxon>
    </lineage>
</organism>
<name>A0ACC2ID21_9PLEO</name>
<dbReference type="EMBL" id="JAPHNI010000282">
    <property type="protein sequence ID" value="KAJ8113002.1"/>
    <property type="molecule type" value="Genomic_DNA"/>
</dbReference>
<accession>A0ACC2ID21</accession>
<evidence type="ECO:0000313" key="1">
    <source>
        <dbReference type="EMBL" id="KAJ8113002.1"/>
    </source>
</evidence>
<reference evidence="1" key="1">
    <citation type="submission" date="2022-11" db="EMBL/GenBank/DDBJ databases">
        <title>Genome Sequence of Boeremia exigua.</title>
        <authorList>
            <person name="Buettner E."/>
        </authorList>
    </citation>
    <scope>NUCLEOTIDE SEQUENCE</scope>
    <source>
        <strain evidence="1">CU02</strain>
    </source>
</reference>
<proteinExistence type="predicted"/>
<comment type="caution">
    <text evidence="1">The sequence shown here is derived from an EMBL/GenBank/DDBJ whole genome shotgun (WGS) entry which is preliminary data.</text>
</comment>
<sequence length="514" mass="56154">MASPAFQDSDDAAQTFLDSIMACSSQTSEEVEEVEEAEDGNYDHSPLSPEIGMAREGSDEVTELDLGDEEDVVDTTQPMKHPTALEQHDDDTRSEQSADTVTSRRRTQQSPQGSFPRAGSEPTDAQLPSPFPSCPPPRRSARAKGTLVYDQKFHPLDDFIRPSHAAKRRSLHGEEPAISNSRDDELSEDSGSEAESMAGNTDSDEEDLQPPTGSRKRKRSESRASNPTRRSSRRKTNPKVSYNMKIHPQDSDLDRVCACDGSNSSPSPNKLVGDHAVNALGMRGLQNDVREDITGVLASTSNDSLSEPKVVPAPLIHTQSGSEFASKQRIKPTDTASDLHPDVTYLTGDQSSWPAMKGLPFCVYTEPIEDQLNTEAEAASPFHFEEDDKENDVINPELVSRPSPLDGMSIMPAASYRRSSALQPIASHGSMVSNAFYAHPQFEGAPYGLGWSDGIHDAPNTDTHTFALPDYMQILASSENLPRTYAHTEARPPSSDAPVNSSPLRNFTTFDLPR</sequence>
<keyword evidence="2" id="KW-1185">Reference proteome</keyword>
<evidence type="ECO:0000313" key="2">
    <source>
        <dbReference type="Proteomes" id="UP001153331"/>
    </source>
</evidence>
<gene>
    <name evidence="1" type="ORF">OPT61_g4765</name>
</gene>
<dbReference type="Proteomes" id="UP001153331">
    <property type="component" value="Unassembled WGS sequence"/>
</dbReference>